<dbReference type="AlphaFoldDB" id="A0A348HEI1"/>
<dbReference type="OrthoDB" id="9792500at2"/>
<evidence type="ECO:0000259" key="5">
    <source>
        <dbReference type="Pfam" id="PF00582"/>
    </source>
</evidence>
<dbReference type="Pfam" id="PF00582">
    <property type="entry name" value="Usp"/>
    <property type="match status" value="1"/>
</dbReference>
<keyword evidence="4" id="KW-0963">Cytoplasm</keyword>
<comment type="subunit">
    <text evidence="3">Homodimer.</text>
</comment>
<dbReference type="PANTHER" id="PTHR46268">
    <property type="entry name" value="STRESS RESPONSE PROTEIN NHAX"/>
    <property type="match status" value="1"/>
</dbReference>
<evidence type="ECO:0000256" key="2">
    <source>
        <dbReference type="ARBA" id="ARBA00008791"/>
    </source>
</evidence>
<comment type="subcellular location">
    <subcellularLocation>
        <location evidence="1">Cytoplasm</location>
    </subcellularLocation>
</comment>
<dbReference type="GO" id="GO:0005737">
    <property type="term" value="C:cytoplasm"/>
    <property type="evidence" value="ECO:0007669"/>
    <property type="project" value="UniProtKB-SubCell"/>
</dbReference>
<dbReference type="SUPFAM" id="SSF52402">
    <property type="entry name" value="Adenine nucleotide alpha hydrolases-like"/>
    <property type="match status" value="1"/>
</dbReference>
<gene>
    <name evidence="6" type="ORF">ZBT109_1273</name>
</gene>
<dbReference type="EMBL" id="AP018933">
    <property type="protein sequence ID" value="BBG30033.1"/>
    <property type="molecule type" value="Genomic_DNA"/>
</dbReference>
<protein>
    <submittedName>
        <fullName evidence="6">Universal stress protein UspA</fullName>
    </submittedName>
</protein>
<comment type="similarity">
    <text evidence="2">Belongs to the universal stress protein A family.</text>
</comment>
<proteinExistence type="inferred from homology"/>
<dbReference type="InterPro" id="IPR006016">
    <property type="entry name" value="UspA"/>
</dbReference>
<dbReference type="RefSeq" id="WP_084261858.1">
    <property type="nucleotide sequence ID" value="NZ_AP018933.1"/>
</dbReference>
<dbReference type="PRINTS" id="PR01438">
    <property type="entry name" value="UNVRSLSTRESS"/>
</dbReference>
<keyword evidence="7" id="KW-1185">Reference proteome</keyword>
<name>A0A348HEI1_9GAMM</name>
<organism evidence="6 7">
    <name type="scientific">Zymobacter palmae</name>
    <dbReference type="NCBI Taxonomy" id="33074"/>
    <lineage>
        <taxon>Bacteria</taxon>
        <taxon>Pseudomonadati</taxon>
        <taxon>Pseudomonadota</taxon>
        <taxon>Gammaproteobacteria</taxon>
        <taxon>Oceanospirillales</taxon>
        <taxon>Halomonadaceae</taxon>
        <taxon>Zymobacter group</taxon>
        <taxon>Zymobacter</taxon>
    </lineage>
</organism>
<evidence type="ECO:0000256" key="4">
    <source>
        <dbReference type="ARBA" id="ARBA00022490"/>
    </source>
</evidence>
<dbReference type="PANTHER" id="PTHR46268:SF23">
    <property type="entry name" value="UNIVERSAL STRESS PROTEIN A-RELATED"/>
    <property type="match status" value="1"/>
</dbReference>
<dbReference type="Gene3D" id="3.40.50.620">
    <property type="entry name" value="HUPs"/>
    <property type="match status" value="1"/>
</dbReference>
<dbReference type="STRING" id="1123510.GCA_000620025_00266"/>
<evidence type="ECO:0000256" key="3">
    <source>
        <dbReference type="ARBA" id="ARBA00011738"/>
    </source>
</evidence>
<evidence type="ECO:0000256" key="1">
    <source>
        <dbReference type="ARBA" id="ARBA00004496"/>
    </source>
</evidence>
<dbReference type="Proteomes" id="UP000267342">
    <property type="component" value="Chromosome"/>
</dbReference>
<sequence>MSHEYRHVLVAVDLTPDSRRVLKRALPIAERNEHARISVIHALEPLGFAYSGDMPVDTHELQEQLDQHARTQLAALADPLGIPRENQHIVVGVANNEIHRFAQEENVDLIVVGSHGRTGLSLLFGSTSSGVLKGAKCDVLAIRVGPDVNDDSDDNDDQGSVDEVVKEAKTDEGKVAALTSVEVDA</sequence>
<accession>A0A348HEI1</accession>
<reference evidence="6 7" key="1">
    <citation type="submission" date="2018-09" db="EMBL/GenBank/DDBJ databases">
        <title>Zymobacter palmae IAM14233 (=T109) whole genome analysis.</title>
        <authorList>
            <person name="Yanase H."/>
        </authorList>
    </citation>
    <scope>NUCLEOTIDE SEQUENCE [LARGE SCALE GENOMIC DNA]</scope>
    <source>
        <strain evidence="6 7">IAM14233</strain>
    </source>
</reference>
<evidence type="ECO:0000313" key="7">
    <source>
        <dbReference type="Proteomes" id="UP000267342"/>
    </source>
</evidence>
<evidence type="ECO:0000313" key="6">
    <source>
        <dbReference type="EMBL" id="BBG30033.1"/>
    </source>
</evidence>
<dbReference type="InterPro" id="IPR014729">
    <property type="entry name" value="Rossmann-like_a/b/a_fold"/>
</dbReference>
<dbReference type="InterPro" id="IPR006015">
    <property type="entry name" value="Universal_stress_UspA"/>
</dbReference>
<dbReference type="KEGG" id="zpl:ZBT109_1273"/>
<feature type="domain" description="UspA" evidence="5">
    <location>
        <begin position="5"/>
        <end position="143"/>
    </location>
</feature>